<evidence type="ECO:0000259" key="1">
    <source>
        <dbReference type="Pfam" id="PF25179"/>
    </source>
</evidence>
<feature type="domain" description="Lipase maturation factor 1/2 C-terminal" evidence="1">
    <location>
        <begin position="83"/>
        <end position="217"/>
    </location>
</feature>
<evidence type="ECO:0000313" key="3">
    <source>
        <dbReference type="Proteomes" id="UP000694383"/>
    </source>
</evidence>
<accession>A0A8C7YFR1</accession>
<dbReference type="PANTHER" id="PTHR14463:SF10">
    <property type="entry name" value="LIPASE MATURATION FACTOR 1"/>
    <property type="match status" value="1"/>
</dbReference>
<dbReference type="InterPro" id="IPR009613">
    <property type="entry name" value="LMF"/>
</dbReference>
<dbReference type="GO" id="GO:0051604">
    <property type="term" value="P:protein maturation"/>
    <property type="evidence" value="ECO:0007669"/>
    <property type="project" value="InterPro"/>
</dbReference>
<dbReference type="AlphaFoldDB" id="A0A8C7YFR1"/>
<organism evidence="2 3">
    <name type="scientific">Oryzias sinensis</name>
    <name type="common">Chinese medaka</name>
    <dbReference type="NCBI Taxonomy" id="183150"/>
    <lineage>
        <taxon>Eukaryota</taxon>
        <taxon>Metazoa</taxon>
        <taxon>Chordata</taxon>
        <taxon>Craniata</taxon>
        <taxon>Vertebrata</taxon>
        <taxon>Euteleostomi</taxon>
        <taxon>Actinopterygii</taxon>
        <taxon>Neopterygii</taxon>
        <taxon>Teleostei</taxon>
        <taxon>Neoteleostei</taxon>
        <taxon>Acanthomorphata</taxon>
        <taxon>Ovalentaria</taxon>
        <taxon>Atherinomorphae</taxon>
        <taxon>Beloniformes</taxon>
        <taxon>Adrianichthyidae</taxon>
        <taxon>Oryziinae</taxon>
        <taxon>Oryzias</taxon>
    </lineage>
</organism>
<name>A0A8C7YFR1_9TELE</name>
<protein>
    <recommendedName>
        <fullName evidence="1">Lipase maturation factor 1/2 C-terminal domain-containing protein</fullName>
    </recommendedName>
</protein>
<dbReference type="Pfam" id="PF25179">
    <property type="entry name" value="LMF1_C"/>
    <property type="match status" value="1"/>
</dbReference>
<keyword evidence="3" id="KW-1185">Reference proteome</keyword>
<evidence type="ECO:0000313" key="2">
    <source>
        <dbReference type="Ensembl" id="ENSOSIP00000026981.1"/>
    </source>
</evidence>
<dbReference type="PANTHER" id="PTHR14463">
    <property type="entry name" value="LIPASE MATURATION FACTOR"/>
    <property type="match status" value="1"/>
</dbReference>
<dbReference type="GO" id="GO:0005789">
    <property type="term" value="C:endoplasmic reticulum membrane"/>
    <property type="evidence" value="ECO:0007669"/>
    <property type="project" value="TreeGrafter"/>
</dbReference>
<proteinExistence type="predicted"/>
<dbReference type="Proteomes" id="UP000694383">
    <property type="component" value="Unplaced"/>
</dbReference>
<dbReference type="InterPro" id="IPR057433">
    <property type="entry name" value="LMF1/2_C"/>
</dbReference>
<dbReference type="Ensembl" id="ENSOSIT00000028451.1">
    <property type="protein sequence ID" value="ENSOSIP00000026981.1"/>
    <property type="gene ID" value="ENSOSIG00000014195.1"/>
</dbReference>
<reference evidence="2" key="2">
    <citation type="submission" date="2025-09" db="UniProtKB">
        <authorList>
            <consortium name="Ensembl"/>
        </authorList>
    </citation>
    <scope>IDENTIFICATION</scope>
</reference>
<reference evidence="2" key="1">
    <citation type="submission" date="2025-08" db="UniProtKB">
        <authorList>
            <consortium name="Ensembl"/>
        </authorList>
    </citation>
    <scope>IDENTIFICATION</scope>
</reference>
<sequence>MQVLKVQVLKVQVLKVDVLKVQVLKVQVVKVEVLKVEVLKVEVLRVQQEEGVSLIQMVTLMFGWSLGVGVWVGFPPSCSASCSITKERTEVIFQGTQSPDPKAPEAVWEEYQFPCKPGDVQRRPCVITPYHYRLDWLMWFAAFQTYEQSEWVIHIAGRLLANDSAVLSLVHHNPFQGREPPRWVRGEHFIYKFSRPGSASAAQGKWWIRKRIGAYFPPVDLEGLRSYFQSRNWPHPHIPTNKN</sequence>
<dbReference type="GeneTree" id="ENSGT00530000063702"/>